<evidence type="ECO:0000313" key="3">
    <source>
        <dbReference type="EMBL" id="NYE21181.1"/>
    </source>
</evidence>
<accession>A0A7Y9GRB5</accession>
<feature type="region of interest" description="Disordered" evidence="1">
    <location>
        <begin position="26"/>
        <end position="51"/>
    </location>
</feature>
<protein>
    <submittedName>
        <fullName evidence="3">Putative small secreted protein</fullName>
    </submittedName>
</protein>
<dbReference type="RefSeq" id="WP_179491653.1">
    <property type="nucleotide sequence ID" value="NZ_JACCBV010000001.1"/>
</dbReference>
<dbReference type="EMBL" id="JACCBV010000001">
    <property type="protein sequence ID" value="NYE21181.1"/>
    <property type="molecule type" value="Genomic_DNA"/>
</dbReference>
<evidence type="ECO:0000313" key="4">
    <source>
        <dbReference type="Proteomes" id="UP000576969"/>
    </source>
</evidence>
<dbReference type="PROSITE" id="PS51257">
    <property type="entry name" value="PROKAR_LIPOPROTEIN"/>
    <property type="match status" value="1"/>
</dbReference>
<feature type="compositionally biased region" description="Polar residues" evidence="1">
    <location>
        <begin position="26"/>
        <end position="35"/>
    </location>
</feature>
<gene>
    <name evidence="3" type="ORF">BJ991_003209</name>
</gene>
<keyword evidence="4" id="KW-1185">Reference proteome</keyword>
<dbReference type="AlphaFoldDB" id="A0A7Y9GRB5"/>
<name>A0A7Y9GRB5_9MICO</name>
<evidence type="ECO:0000256" key="1">
    <source>
        <dbReference type="SAM" id="MobiDB-lite"/>
    </source>
</evidence>
<keyword evidence="2" id="KW-0732">Signal</keyword>
<evidence type="ECO:0000256" key="2">
    <source>
        <dbReference type="SAM" id="SignalP"/>
    </source>
</evidence>
<organism evidence="3 4">
    <name type="scientific">Microbacterium immunditiarum</name>
    <dbReference type="NCBI Taxonomy" id="337480"/>
    <lineage>
        <taxon>Bacteria</taxon>
        <taxon>Bacillati</taxon>
        <taxon>Actinomycetota</taxon>
        <taxon>Actinomycetes</taxon>
        <taxon>Micrococcales</taxon>
        <taxon>Microbacteriaceae</taxon>
        <taxon>Microbacterium</taxon>
    </lineage>
</organism>
<reference evidence="3 4" key="1">
    <citation type="submission" date="2020-07" db="EMBL/GenBank/DDBJ databases">
        <title>Sequencing the genomes of 1000 actinobacteria strains.</title>
        <authorList>
            <person name="Klenk H.-P."/>
        </authorList>
    </citation>
    <scope>NUCLEOTIDE SEQUENCE [LARGE SCALE GENOMIC DNA]</scope>
    <source>
        <strain evidence="3 4">DSM 24662</strain>
    </source>
</reference>
<feature type="signal peptide" evidence="2">
    <location>
        <begin position="1"/>
        <end position="19"/>
    </location>
</feature>
<sequence length="153" mass="15400">MHRSIAAVVLVALAALGLAACTASPTPSGTGTATVQAGPDGPGDSGQSTEDACALVRDSVVAAAEEFETAAADDPASVVEAMRAAAEKLGETASEITNDQVAALLPSLQEMYGQIGDVLEALANGDLDQSGELAELATTFRETMDGFRDVCGE</sequence>
<comment type="caution">
    <text evidence="3">The sequence shown here is derived from an EMBL/GenBank/DDBJ whole genome shotgun (WGS) entry which is preliminary data.</text>
</comment>
<dbReference type="Proteomes" id="UP000576969">
    <property type="component" value="Unassembled WGS sequence"/>
</dbReference>
<feature type="chain" id="PRO_5039724096" evidence="2">
    <location>
        <begin position="20"/>
        <end position="153"/>
    </location>
</feature>
<proteinExistence type="predicted"/>